<dbReference type="EMBL" id="RSED01000013">
    <property type="protein sequence ID" value="RRS03220.1"/>
    <property type="molecule type" value="Genomic_DNA"/>
</dbReference>
<accession>A0A426V8X3</accession>
<protein>
    <submittedName>
        <fullName evidence="2">DUF3606 domain-containing protein</fullName>
    </submittedName>
</protein>
<evidence type="ECO:0000313" key="2">
    <source>
        <dbReference type="EMBL" id="RRS03220.1"/>
    </source>
</evidence>
<dbReference type="InterPro" id="IPR022037">
    <property type="entry name" value="DUF3606"/>
</dbReference>
<dbReference type="Pfam" id="PF12244">
    <property type="entry name" value="DUF3606"/>
    <property type="match status" value="1"/>
</dbReference>
<keyword evidence="3" id="KW-1185">Reference proteome</keyword>
<sequence length="66" mass="7220">MSKPNVERIDVNSDQALSTWARKFDASAEQIREAVKAVGNHPDDVELHLKGSRSSSNSERVAKQAG</sequence>
<dbReference type="Proteomes" id="UP000269265">
    <property type="component" value="Unassembled WGS sequence"/>
</dbReference>
<comment type="caution">
    <text evidence="2">The sequence shown here is derived from an EMBL/GenBank/DDBJ whole genome shotgun (WGS) entry which is preliminary data.</text>
</comment>
<organism evidence="2 3">
    <name type="scientific">Aquabacterium soli</name>
    <dbReference type="NCBI Taxonomy" id="2493092"/>
    <lineage>
        <taxon>Bacteria</taxon>
        <taxon>Pseudomonadati</taxon>
        <taxon>Pseudomonadota</taxon>
        <taxon>Betaproteobacteria</taxon>
        <taxon>Burkholderiales</taxon>
        <taxon>Aquabacterium</taxon>
    </lineage>
</organism>
<proteinExistence type="predicted"/>
<name>A0A426V8X3_9BURK</name>
<gene>
    <name evidence="2" type="ORF">EIP75_16140</name>
</gene>
<evidence type="ECO:0000313" key="3">
    <source>
        <dbReference type="Proteomes" id="UP000269265"/>
    </source>
</evidence>
<dbReference type="AlphaFoldDB" id="A0A426V8X3"/>
<dbReference type="RefSeq" id="WP_125244312.1">
    <property type="nucleotide sequence ID" value="NZ_RSED01000013.1"/>
</dbReference>
<evidence type="ECO:0000256" key="1">
    <source>
        <dbReference type="SAM" id="MobiDB-lite"/>
    </source>
</evidence>
<dbReference type="OrthoDB" id="8859054at2"/>
<feature type="region of interest" description="Disordered" evidence="1">
    <location>
        <begin position="42"/>
        <end position="66"/>
    </location>
</feature>
<reference evidence="2 3" key="1">
    <citation type="submission" date="2018-12" db="EMBL/GenBank/DDBJ databases">
        <title>The whole draft genome of Aquabacterium sp. SJQ9.</title>
        <authorList>
            <person name="Sun L."/>
            <person name="Gao X."/>
            <person name="Chen W."/>
            <person name="Huang K."/>
        </authorList>
    </citation>
    <scope>NUCLEOTIDE SEQUENCE [LARGE SCALE GENOMIC DNA]</scope>
    <source>
        <strain evidence="2 3">SJQ9</strain>
    </source>
</reference>